<dbReference type="InterPro" id="IPR000836">
    <property type="entry name" value="PRTase_dom"/>
</dbReference>
<dbReference type="PANTHER" id="PTHR47505">
    <property type="entry name" value="DNA UTILIZATION PROTEIN YHGH"/>
    <property type="match status" value="1"/>
</dbReference>
<protein>
    <submittedName>
        <fullName evidence="2">ComF family protein</fullName>
    </submittedName>
</protein>
<dbReference type="CDD" id="cd06223">
    <property type="entry name" value="PRTases_typeI"/>
    <property type="match status" value="1"/>
</dbReference>
<accession>A0ABW9KGX7</accession>
<dbReference type="RefSeq" id="WP_344687581.1">
    <property type="nucleotide sequence ID" value="NZ_BAABBH010000001.1"/>
</dbReference>
<evidence type="ECO:0000256" key="1">
    <source>
        <dbReference type="ARBA" id="ARBA00008007"/>
    </source>
</evidence>
<dbReference type="InterPro" id="IPR051910">
    <property type="entry name" value="ComF/GntX_DNA_util-trans"/>
</dbReference>
<comment type="caution">
    <text evidence="2">The sequence shown here is derived from an EMBL/GenBank/DDBJ whole genome shotgun (WGS) entry which is preliminary data.</text>
</comment>
<proteinExistence type="inferred from homology"/>
<sequence>MRPETLPCCHLCGERCAVEEIAGAGFGRAADLRCEACSAEAPGFARAFAFGPYSGNLRALIRLHKFEGTQELAVPLGARLATVLRSVAAETEAPVLHVVAVPLFGSRRRYNQSEQMADAALRELRRSGEAGRFLAAHRVLRRVRATESQSHLTPAQRKKNVRGAFAVRGDVIGWTAVVVDDVYTTGATAAECTRTLREAGAANVYVVTLARTQPERVERWGALDLG</sequence>
<name>A0ABW9KGX7_9BACT</name>
<dbReference type="EMBL" id="JBJYXY010000001">
    <property type="protein sequence ID" value="MFN2975016.1"/>
    <property type="molecule type" value="Genomic_DNA"/>
</dbReference>
<keyword evidence="3" id="KW-1185">Reference proteome</keyword>
<evidence type="ECO:0000313" key="2">
    <source>
        <dbReference type="EMBL" id="MFN2975016.1"/>
    </source>
</evidence>
<dbReference type="Gene3D" id="3.40.50.2020">
    <property type="match status" value="1"/>
</dbReference>
<dbReference type="InterPro" id="IPR029057">
    <property type="entry name" value="PRTase-like"/>
</dbReference>
<dbReference type="SUPFAM" id="SSF53271">
    <property type="entry name" value="PRTase-like"/>
    <property type="match status" value="1"/>
</dbReference>
<gene>
    <name evidence="2" type="ORF">ACK2TP_04510</name>
</gene>
<comment type="similarity">
    <text evidence="1">Belongs to the ComF/GntX family.</text>
</comment>
<dbReference type="Proteomes" id="UP001634747">
    <property type="component" value="Unassembled WGS sequence"/>
</dbReference>
<organism evidence="2 3">
    <name type="scientific">Terriglobus aquaticus</name>
    <dbReference type="NCBI Taxonomy" id="940139"/>
    <lineage>
        <taxon>Bacteria</taxon>
        <taxon>Pseudomonadati</taxon>
        <taxon>Acidobacteriota</taxon>
        <taxon>Terriglobia</taxon>
        <taxon>Terriglobales</taxon>
        <taxon>Acidobacteriaceae</taxon>
        <taxon>Terriglobus</taxon>
    </lineage>
</organism>
<reference evidence="2 3" key="1">
    <citation type="submission" date="2024-12" db="EMBL/GenBank/DDBJ databases">
        <authorList>
            <person name="Lee Y."/>
        </authorList>
    </citation>
    <scope>NUCLEOTIDE SEQUENCE [LARGE SCALE GENOMIC DNA]</scope>
    <source>
        <strain evidence="2 3">03SUJ4</strain>
    </source>
</reference>
<dbReference type="PANTHER" id="PTHR47505:SF1">
    <property type="entry name" value="DNA UTILIZATION PROTEIN YHGH"/>
    <property type="match status" value="1"/>
</dbReference>
<evidence type="ECO:0000313" key="3">
    <source>
        <dbReference type="Proteomes" id="UP001634747"/>
    </source>
</evidence>